<comment type="subcellular location">
    <subcellularLocation>
        <location evidence="1">Cell outer membrane</location>
    </subcellularLocation>
</comment>
<dbReference type="InterPro" id="IPR012944">
    <property type="entry name" value="SusD_RagB_dom"/>
</dbReference>
<sequence length="558" mass="62121">MKKIFISTIALLSLLSLNSCTDLNENVLDEASASGLTDKQAADGNIAPVYARLPDVFTHTTYFAIQEISTDEAILPYRGGTDWGDNGIYIAMHQHTHTSTDPNLRNTWLLLAQGISRSVTALNTLPTINDPNVKTYIAEARGMRAYYNMLLLDLFGLVFVKNDPQSNSEILRGEQALEYVKNEFLAAEPDLLTTVGPGRLTKGAVWGLLARLYLNAAVYRDRFGAQFTFKPEDMDKVVEYCDKIISSGQYQLSPDYFSIFNDNNHDNKELIFAVDQRAELNGHNRLAYFSLSGDQFPLPAFPGANGTDGPAITPDFYRTWTSAYAPSDPAGTDPRFYKKNMNIPADSCVAASDVVMDRGILRGQQYGLLRVNGAFVRCGNNYRIGKLFNVTRNRPTLPVNFTEQVDFTVAGSNYSTGYRVLKYEFGKKSQSGRNLGDADISIVRLADVYLMRAEAKLRKSNDAAGALADVNTVRAARTAVKPAPALTSMNLDLLFRERGFELYWECLRRTDMIRFGKYEGTWTEKTNADRQKRIFPIPQTAIDGASNIPGYLAQNPGY</sequence>
<feature type="domain" description="SusD-like N-terminal" evidence="8">
    <location>
        <begin position="92"/>
        <end position="214"/>
    </location>
</feature>
<evidence type="ECO:0000313" key="9">
    <source>
        <dbReference type="EMBL" id="CCH55131.1"/>
    </source>
</evidence>
<keyword evidence="4" id="KW-0472">Membrane</keyword>
<gene>
    <name evidence="9" type="ORF">BN8_04367</name>
</gene>
<proteinExistence type="inferred from homology"/>
<dbReference type="InterPro" id="IPR011990">
    <property type="entry name" value="TPR-like_helical_dom_sf"/>
</dbReference>
<comment type="similarity">
    <text evidence="2">Belongs to the SusD family.</text>
</comment>
<comment type="caution">
    <text evidence="9">The sequence shown here is derived from an EMBL/GenBank/DDBJ whole genome shotgun (WGS) entry which is preliminary data.</text>
</comment>
<dbReference type="Pfam" id="PF14322">
    <property type="entry name" value="SusD-like_3"/>
    <property type="match status" value="1"/>
</dbReference>
<dbReference type="InterPro" id="IPR033985">
    <property type="entry name" value="SusD-like_N"/>
</dbReference>
<dbReference type="eggNOG" id="ENOG502Z8AF">
    <property type="taxonomic scope" value="Bacteria"/>
</dbReference>
<evidence type="ECO:0000256" key="6">
    <source>
        <dbReference type="SAM" id="SignalP"/>
    </source>
</evidence>
<evidence type="ECO:0000256" key="5">
    <source>
        <dbReference type="ARBA" id="ARBA00023237"/>
    </source>
</evidence>
<dbReference type="STRING" id="1185876.BN8_04367"/>
<feature type="domain" description="RagB/SusD" evidence="7">
    <location>
        <begin position="408"/>
        <end position="530"/>
    </location>
</feature>
<organism evidence="9 10">
    <name type="scientific">Fibrisoma limi BUZ 3</name>
    <dbReference type="NCBI Taxonomy" id="1185876"/>
    <lineage>
        <taxon>Bacteria</taxon>
        <taxon>Pseudomonadati</taxon>
        <taxon>Bacteroidota</taxon>
        <taxon>Cytophagia</taxon>
        <taxon>Cytophagales</taxon>
        <taxon>Spirosomataceae</taxon>
        <taxon>Fibrisoma</taxon>
    </lineage>
</organism>
<keyword evidence="3 6" id="KW-0732">Signal</keyword>
<feature type="chain" id="PRO_5003659740" evidence="6">
    <location>
        <begin position="22"/>
        <end position="558"/>
    </location>
</feature>
<dbReference type="Proteomes" id="UP000009309">
    <property type="component" value="Unassembled WGS sequence"/>
</dbReference>
<evidence type="ECO:0000256" key="4">
    <source>
        <dbReference type="ARBA" id="ARBA00023136"/>
    </source>
</evidence>
<reference evidence="9 10" key="1">
    <citation type="journal article" date="2012" name="J. Bacteriol.">
        <title>Genome Sequence of the Filamentous Bacterium Fibrisoma limi BUZ 3T.</title>
        <authorList>
            <person name="Filippini M."/>
            <person name="Qi W."/>
            <person name="Jaenicke S."/>
            <person name="Goesmann A."/>
            <person name="Smits T.H."/>
            <person name="Bagheri H.C."/>
        </authorList>
    </citation>
    <scope>NUCLEOTIDE SEQUENCE [LARGE SCALE GENOMIC DNA]</scope>
    <source>
        <strain evidence="10">BUZ 3T</strain>
    </source>
</reference>
<dbReference type="GO" id="GO:0009279">
    <property type="term" value="C:cell outer membrane"/>
    <property type="evidence" value="ECO:0007669"/>
    <property type="project" value="UniProtKB-SubCell"/>
</dbReference>
<evidence type="ECO:0000256" key="3">
    <source>
        <dbReference type="ARBA" id="ARBA00022729"/>
    </source>
</evidence>
<dbReference type="EMBL" id="CAIT01000009">
    <property type="protein sequence ID" value="CCH55131.1"/>
    <property type="molecule type" value="Genomic_DNA"/>
</dbReference>
<evidence type="ECO:0000256" key="1">
    <source>
        <dbReference type="ARBA" id="ARBA00004442"/>
    </source>
</evidence>
<keyword evidence="5" id="KW-0998">Cell outer membrane</keyword>
<name>I2GMK3_9BACT</name>
<evidence type="ECO:0000259" key="7">
    <source>
        <dbReference type="Pfam" id="PF07980"/>
    </source>
</evidence>
<keyword evidence="10" id="KW-1185">Reference proteome</keyword>
<protein>
    <submittedName>
        <fullName evidence="9">RagB/SusD domain protein</fullName>
    </submittedName>
</protein>
<accession>I2GMK3</accession>
<dbReference type="AlphaFoldDB" id="I2GMK3"/>
<evidence type="ECO:0000256" key="2">
    <source>
        <dbReference type="ARBA" id="ARBA00006275"/>
    </source>
</evidence>
<dbReference type="Gene3D" id="1.25.40.390">
    <property type="match status" value="1"/>
</dbReference>
<dbReference type="OrthoDB" id="9783641at2"/>
<dbReference type="SUPFAM" id="SSF48452">
    <property type="entry name" value="TPR-like"/>
    <property type="match status" value="1"/>
</dbReference>
<evidence type="ECO:0000313" key="10">
    <source>
        <dbReference type="Proteomes" id="UP000009309"/>
    </source>
</evidence>
<dbReference type="Pfam" id="PF07980">
    <property type="entry name" value="SusD_RagB"/>
    <property type="match status" value="1"/>
</dbReference>
<dbReference type="RefSeq" id="WP_009283701.1">
    <property type="nucleotide sequence ID" value="NZ_CAIT01000009.1"/>
</dbReference>
<evidence type="ECO:0000259" key="8">
    <source>
        <dbReference type="Pfam" id="PF14322"/>
    </source>
</evidence>
<feature type="signal peptide" evidence="6">
    <location>
        <begin position="1"/>
        <end position="21"/>
    </location>
</feature>